<dbReference type="PROSITE" id="PS51898">
    <property type="entry name" value="TYR_RECOMBINASE"/>
    <property type="match status" value="1"/>
</dbReference>
<dbReference type="SUPFAM" id="SSF56349">
    <property type="entry name" value="DNA breaking-rejoining enzymes"/>
    <property type="match status" value="1"/>
</dbReference>
<proteinExistence type="inferred from homology"/>
<feature type="compositionally biased region" description="Basic and acidic residues" evidence="5">
    <location>
        <begin position="378"/>
        <end position="394"/>
    </location>
</feature>
<dbReference type="Gene3D" id="1.10.443.10">
    <property type="entry name" value="Intergrase catalytic core"/>
    <property type="match status" value="1"/>
</dbReference>
<keyword evidence="2" id="KW-0229">DNA integration</keyword>
<accession>A0A2Z2IWK8</accession>
<dbReference type="InterPro" id="IPR050808">
    <property type="entry name" value="Phage_Integrase"/>
</dbReference>
<dbReference type="KEGG" id="cstr:CBE89_00165"/>
<evidence type="ECO:0000256" key="1">
    <source>
        <dbReference type="ARBA" id="ARBA00008857"/>
    </source>
</evidence>
<dbReference type="GO" id="GO:0003677">
    <property type="term" value="F:DNA binding"/>
    <property type="evidence" value="ECO:0007669"/>
    <property type="project" value="UniProtKB-KW"/>
</dbReference>
<dbReference type="Pfam" id="PF00589">
    <property type="entry name" value="Phage_integrase"/>
    <property type="match status" value="1"/>
</dbReference>
<dbReference type="EMBL" id="CP021252">
    <property type="protein sequence ID" value="ART20093.1"/>
    <property type="molecule type" value="Genomic_DNA"/>
</dbReference>
<evidence type="ECO:0000256" key="5">
    <source>
        <dbReference type="SAM" id="MobiDB-lite"/>
    </source>
</evidence>
<comment type="similarity">
    <text evidence="1">Belongs to the 'phage' integrase family.</text>
</comment>
<dbReference type="GO" id="GO:0006310">
    <property type="term" value="P:DNA recombination"/>
    <property type="evidence" value="ECO:0007669"/>
    <property type="project" value="UniProtKB-KW"/>
</dbReference>
<dbReference type="Gene3D" id="1.10.150.130">
    <property type="match status" value="1"/>
</dbReference>
<dbReference type="InterPro" id="IPR002104">
    <property type="entry name" value="Integrase_catalytic"/>
</dbReference>
<reference evidence="7 8" key="1">
    <citation type="submission" date="2017-05" db="EMBL/GenBank/DDBJ databases">
        <title>Complete genome sequence of Corynebacterium striatum KC-Na-1 isolated from Neophocaena asiaeorientalis in Korea.</title>
        <authorList>
            <person name="Kim J.H."/>
            <person name="Lee K."/>
        </authorList>
    </citation>
    <scope>NUCLEOTIDE SEQUENCE [LARGE SCALE GENOMIC DNA]</scope>
    <source>
        <strain evidence="7 8">KC-Na-01</strain>
    </source>
</reference>
<evidence type="ECO:0000313" key="7">
    <source>
        <dbReference type="EMBL" id="ART20093.1"/>
    </source>
</evidence>
<dbReference type="Proteomes" id="UP000250197">
    <property type="component" value="Chromosome"/>
</dbReference>
<dbReference type="InterPro" id="IPR013762">
    <property type="entry name" value="Integrase-like_cat_sf"/>
</dbReference>
<dbReference type="RefSeq" id="WP_086890326.1">
    <property type="nucleotide sequence ID" value="NZ_CP021252.1"/>
</dbReference>
<protein>
    <submittedName>
        <fullName evidence="7">Site-specific integrase</fullName>
    </submittedName>
</protein>
<feature type="domain" description="Tyr recombinase" evidence="6">
    <location>
        <begin position="182"/>
        <end position="365"/>
    </location>
</feature>
<evidence type="ECO:0000259" key="6">
    <source>
        <dbReference type="PROSITE" id="PS51898"/>
    </source>
</evidence>
<dbReference type="PANTHER" id="PTHR30629:SF2">
    <property type="entry name" value="PROPHAGE INTEGRASE INTS-RELATED"/>
    <property type="match status" value="1"/>
</dbReference>
<evidence type="ECO:0000256" key="3">
    <source>
        <dbReference type="ARBA" id="ARBA00023125"/>
    </source>
</evidence>
<dbReference type="InterPro" id="IPR011010">
    <property type="entry name" value="DNA_brk_join_enz"/>
</dbReference>
<keyword evidence="4" id="KW-0233">DNA recombination</keyword>
<dbReference type="InterPro" id="IPR010998">
    <property type="entry name" value="Integrase_recombinase_N"/>
</dbReference>
<sequence length="401" mass="45407">MTVHDLWFKRDGEPSSRNGIGKRWQVRWIDLDGHRTSQTFDTKEEAEYFDANVKVQKHDGTLISADKKDVRLEEIWPAWLDSKAGISEKTHKDYISKWNVHIRPMWGRRKVADIQDHQVSAWIAGLTTMKGVPDGQEPRPVSGSQKKKIADMMSGLLARAVKMRVIPNSPLDGMAKPRVKPGERRYLTVQELDELLAAAKTPQVKLMLEVLLKTGLRVGEAKGLKVKDLDVDRRRIAVRRDVDDLGHIDETKSRHHRDVPLSQLMTLVLEEATQDKAPEAWLLPDECGHVWTTARWRPIWENLLVDAGLEATLHTHELRHTAVSMAIAGGADVYVVQRMCGHASATTTLNTYGHLWDAGLDRAAEAIEAHLAAERKRIDSKQARRAQRGRENGRGHLRLVQ</sequence>
<evidence type="ECO:0000313" key="8">
    <source>
        <dbReference type="Proteomes" id="UP000250197"/>
    </source>
</evidence>
<name>A0A2Z2IWK8_CORST</name>
<gene>
    <name evidence="7" type="ORF">CBE89_00165</name>
</gene>
<organism evidence="7 8">
    <name type="scientific">Corynebacterium striatum</name>
    <dbReference type="NCBI Taxonomy" id="43770"/>
    <lineage>
        <taxon>Bacteria</taxon>
        <taxon>Bacillati</taxon>
        <taxon>Actinomycetota</taxon>
        <taxon>Actinomycetes</taxon>
        <taxon>Mycobacteriales</taxon>
        <taxon>Corynebacteriaceae</taxon>
        <taxon>Corynebacterium</taxon>
    </lineage>
</organism>
<dbReference type="PANTHER" id="PTHR30629">
    <property type="entry name" value="PROPHAGE INTEGRASE"/>
    <property type="match status" value="1"/>
</dbReference>
<dbReference type="AlphaFoldDB" id="A0A2Z2IWK8"/>
<keyword evidence="3" id="KW-0238">DNA-binding</keyword>
<evidence type="ECO:0000256" key="4">
    <source>
        <dbReference type="ARBA" id="ARBA00023172"/>
    </source>
</evidence>
<evidence type="ECO:0000256" key="2">
    <source>
        <dbReference type="ARBA" id="ARBA00022908"/>
    </source>
</evidence>
<dbReference type="GO" id="GO:0015074">
    <property type="term" value="P:DNA integration"/>
    <property type="evidence" value="ECO:0007669"/>
    <property type="project" value="UniProtKB-KW"/>
</dbReference>
<dbReference type="CDD" id="cd01189">
    <property type="entry name" value="INT_ICEBs1_C_like"/>
    <property type="match status" value="1"/>
</dbReference>
<feature type="region of interest" description="Disordered" evidence="5">
    <location>
        <begin position="378"/>
        <end position="401"/>
    </location>
</feature>